<evidence type="ECO:0000313" key="1">
    <source>
        <dbReference type="EMBL" id="MFG6075005.1"/>
    </source>
</evidence>
<protein>
    <recommendedName>
        <fullName evidence="3">Phage protein</fullName>
    </recommendedName>
</protein>
<evidence type="ECO:0000313" key="2">
    <source>
        <dbReference type="Proteomes" id="UP001605250"/>
    </source>
</evidence>
<reference evidence="1 2" key="1">
    <citation type="submission" date="2024-07" db="EMBL/GenBank/DDBJ databases">
        <title>Novel bacterial strain Erwinia sp. OPT-41 promoting growth of various crops.</title>
        <authorList>
            <person name="Egorshina A."/>
            <person name="Lukyantsev M.A."/>
            <person name="Golubev S.N."/>
            <person name="Muratova A.Y."/>
            <person name="Bulygina E.A."/>
        </authorList>
    </citation>
    <scope>NUCLEOTIDE SEQUENCE [LARGE SCALE GENOMIC DNA]</scope>
    <source>
        <strain evidence="1 2">OPT-41</strain>
    </source>
</reference>
<sequence length="102" mass="11363">MTTPNKKSSGVNLLALREHLTAWLADPTDYQVSIEDIAMMTGKHKRHVKRDVKAMRARRGQPEGTAEVLTGNDFLMLLAGYNTAISFDVVETLADLYANQKD</sequence>
<dbReference type="EMBL" id="JBGCUC010000001">
    <property type="protein sequence ID" value="MFG6075005.1"/>
    <property type="molecule type" value="Genomic_DNA"/>
</dbReference>
<accession>A0ABW7CFN0</accession>
<evidence type="ECO:0008006" key="3">
    <source>
        <dbReference type="Google" id="ProtNLM"/>
    </source>
</evidence>
<keyword evidence="2" id="KW-1185">Reference proteome</keyword>
<organism evidence="1 2">
    <name type="scientific">Erwinia plantamica</name>
    <dbReference type="NCBI Taxonomy" id="3237104"/>
    <lineage>
        <taxon>Bacteria</taxon>
        <taxon>Pseudomonadati</taxon>
        <taxon>Pseudomonadota</taxon>
        <taxon>Gammaproteobacteria</taxon>
        <taxon>Enterobacterales</taxon>
        <taxon>Erwiniaceae</taxon>
        <taxon>Erwinia</taxon>
    </lineage>
</organism>
<dbReference type="RefSeq" id="WP_394148144.1">
    <property type="nucleotide sequence ID" value="NZ_JBGCUC010000001.1"/>
</dbReference>
<name>A0ABW7CFN0_9GAMM</name>
<dbReference type="Proteomes" id="UP001605250">
    <property type="component" value="Unassembled WGS sequence"/>
</dbReference>
<gene>
    <name evidence="1" type="ORF">AB3U87_01340</name>
</gene>
<comment type="caution">
    <text evidence="1">The sequence shown here is derived from an EMBL/GenBank/DDBJ whole genome shotgun (WGS) entry which is preliminary data.</text>
</comment>
<proteinExistence type="predicted"/>